<dbReference type="Proteomes" id="UP000309259">
    <property type="component" value="Unassembled WGS sequence"/>
</dbReference>
<sequence>EFIEITGSGIKVIDGVARAIASNRYTEEGSKFFEAEWDYDGSPLEYYGAIVGRTTSETINFDISSKGRNYVWFAFNTNVKAPVLPPLPPYKQITPEQEKEVPTKPVEPTYVTPTLVTFTPEVFVPEKYNPEPFVPEVFTPETFDPITPKMIPRVEVPEKETYSVSVHPVIVKQTPANIKAVVNEDGVDVNGKLVPKGSTQTWVLTNSPLVAGREVVTSYTMPDPLPAGFEIDREATAIKNTAWTVNYDENGKTTLSATQATLDYLNANRNQDVVVPVAYFVGRPINDGGTYKNTFTTLIATPKGEYKVVSNIPVIYTPGNDPETPRPPHTPGGENPTPDDNLIKPKKDVVDEKGNSINGQSVLPNTVLNYVAEQDFDQYKGIVASQNAIGKGFLYVDDYLDEAIDGTSLVVNSITAANGDDVRELFDMIHVLSKDSLDEKLQALIQDSGISPVGEFYLWVAKDPEAFYKAYVQQGLDITRNLSFKIKQDFVGTITNHTHQVDFGNGYYGNIVTNEVPQLVVHKDVLDKDGKSINNGTVQIGDLVTYKLEGWVIPAGRGYDIKEYRFVDLLQHSHDDYQSFVIEAKVDFTLPDGTIIKKGDDLSSYTETVYNAQTGKFETRFKEAFLAQITRDQAFGADGYITVKRIASGEVVNEYTLYVNGNPVISNKVVTNTPEPPKPETPKPQAPAKVEKAQLPNTGDAASYSLSLAGVVTLFASLVGLRKRKDENN</sequence>
<dbReference type="InterPro" id="IPR036234">
    <property type="entry name" value="SA_I/II_PAC_V_sf"/>
</dbReference>
<comment type="caution">
    <text evidence="7">The sequence shown here is derived from an EMBL/GenBank/DDBJ whole genome shotgun (WGS) entry which is preliminary data.</text>
</comment>
<dbReference type="EMBL" id="SSXL01000068">
    <property type="protein sequence ID" value="TIH98785.1"/>
    <property type="molecule type" value="Genomic_DNA"/>
</dbReference>
<dbReference type="RefSeq" id="WP_136648392.1">
    <property type="nucleotide sequence ID" value="NZ_JAIMDZ010000068.1"/>
</dbReference>
<gene>
    <name evidence="7" type="ORF">FAJ35_11420</name>
</gene>
<feature type="domain" description="Gram-positive cocci surface proteins LPxTG" evidence="6">
    <location>
        <begin position="695"/>
        <end position="729"/>
    </location>
</feature>
<keyword evidence="1" id="KW-0134">Cell wall</keyword>
<feature type="region of interest" description="Disordered" evidence="5">
    <location>
        <begin position="317"/>
        <end position="342"/>
    </location>
</feature>
<dbReference type="Pfam" id="PF16364">
    <property type="entry name" value="Antigen_C"/>
    <property type="match status" value="1"/>
</dbReference>
<evidence type="ECO:0000256" key="1">
    <source>
        <dbReference type="ARBA" id="ARBA00022512"/>
    </source>
</evidence>
<keyword evidence="2" id="KW-0964">Secreted</keyword>
<evidence type="ECO:0000256" key="4">
    <source>
        <dbReference type="ARBA" id="ARBA00023088"/>
    </source>
</evidence>
<evidence type="ECO:0000259" key="6">
    <source>
        <dbReference type="PROSITE" id="PS50847"/>
    </source>
</evidence>
<feature type="non-terminal residue" evidence="7">
    <location>
        <position position="1"/>
    </location>
</feature>
<dbReference type="InterPro" id="IPR032300">
    <property type="entry name" value="Antigen_C"/>
</dbReference>
<reference evidence="7 8" key="1">
    <citation type="submission" date="2019-04" db="EMBL/GenBank/DDBJ databases">
        <title>Genome analysis of Streptococcus suis strain WUSS327.</title>
        <authorList>
            <person name="Chen H."/>
            <person name="Gao X."/>
            <person name="Wu Z."/>
        </authorList>
    </citation>
    <scope>NUCLEOTIDE SEQUENCE [LARGE SCALE GENOMIC DNA]</scope>
    <source>
        <strain evidence="7 8">WUSS327</strain>
    </source>
</reference>
<dbReference type="Pfam" id="PF17998">
    <property type="entry name" value="AgI_II_C2"/>
    <property type="match status" value="1"/>
</dbReference>
<accession>A0A4T2GIR7</accession>
<evidence type="ECO:0000256" key="2">
    <source>
        <dbReference type="ARBA" id="ARBA00022525"/>
    </source>
</evidence>
<dbReference type="Pfam" id="PF00746">
    <property type="entry name" value="Gram_pos_anchor"/>
    <property type="match status" value="1"/>
</dbReference>
<dbReference type="Gene3D" id="2.60.40.740">
    <property type="match status" value="3"/>
</dbReference>
<dbReference type="InterPro" id="IPR019931">
    <property type="entry name" value="LPXTG_anchor"/>
</dbReference>
<keyword evidence="3" id="KW-0732">Signal</keyword>
<dbReference type="InterPro" id="IPR026345">
    <property type="entry name" value="Adh_isopep-form_adh_dom"/>
</dbReference>
<name>A0A4T2GIR7_STRSU</name>
<evidence type="ECO:0000313" key="7">
    <source>
        <dbReference type="EMBL" id="TIH98785.1"/>
    </source>
</evidence>
<protein>
    <submittedName>
        <fullName evidence="7">LPXTG cell wall anchor domain-containing protein</fullName>
    </submittedName>
</protein>
<dbReference type="NCBIfam" id="TIGR04228">
    <property type="entry name" value="isopep_sspB_C2"/>
    <property type="match status" value="1"/>
</dbReference>
<dbReference type="Gene3D" id="2.60.530.10">
    <property type="entry name" value="Major cell-surface adhesin PAc"/>
    <property type="match status" value="1"/>
</dbReference>
<dbReference type="PROSITE" id="PS50847">
    <property type="entry name" value="GRAM_POS_ANCHORING"/>
    <property type="match status" value="1"/>
</dbReference>
<dbReference type="AlphaFoldDB" id="A0A4T2GIR7"/>
<proteinExistence type="predicted"/>
<dbReference type="NCBIfam" id="TIGR01167">
    <property type="entry name" value="LPXTG_anchor"/>
    <property type="match status" value="1"/>
</dbReference>
<keyword evidence="4" id="KW-0572">Peptidoglycan-anchor</keyword>
<evidence type="ECO:0000256" key="5">
    <source>
        <dbReference type="SAM" id="MobiDB-lite"/>
    </source>
</evidence>
<dbReference type="SUPFAM" id="SSF74914">
    <property type="entry name" value="V-region of surface antigen I/II (SA I/II, PAC)"/>
    <property type="match status" value="1"/>
</dbReference>
<evidence type="ECO:0000313" key="8">
    <source>
        <dbReference type="Proteomes" id="UP000309259"/>
    </source>
</evidence>
<evidence type="ECO:0000256" key="3">
    <source>
        <dbReference type="ARBA" id="ARBA00022729"/>
    </source>
</evidence>
<organism evidence="7 8">
    <name type="scientific">Streptococcus suis</name>
    <dbReference type="NCBI Taxonomy" id="1307"/>
    <lineage>
        <taxon>Bacteria</taxon>
        <taxon>Bacillati</taxon>
        <taxon>Bacillota</taxon>
        <taxon>Bacilli</taxon>
        <taxon>Lactobacillales</taxon>
        <taxon>Streptococcaceae</taxon>
        <taxon>Streptococcus</taxon>
    </lineage>
</organism>